<dbReference type="Proteomes" id="UP000533905">
    <property type="component" value="Unassembled WGS sequence"/>
</dbReference>
<evidence type="ECO:0000256" key="1">
    <source>
        <dbReference type="SAM" id="SignalP"/>
    </source>
</evidence>
<proteinExistence type="predicted"/>
<accession>A0A7Y2JZX2</accession>
<organism evidence="3 4">
    <name type="scientific">Telluria aromaticivorans</name>
    <dbReference type="NCBI Taxonomy" id="2725995"/>
    <lineage>
        <taxon>Bacteria</taxon>
        <taxon>Pseudomonadati</taxon>
        <taxon>Pseudomonadota</taxon>
        <taxon>Betaproteobacteria</taxon>
        <taxon>Burkholderiales</taxon>
        <taxon>Oxalobacteraceae</taxon>
        <taxon>Telluria group</taxon>
        <taxon>Telluria</taxon>
    </lineage>
</organism>
<evidence type="ECO:0000313" key="4">
    <source>
        <dbReference type="Proteomes" id="UP000533905"/>
    </source>
</evidence>
<gene>
    <name evidence="3" type="ORF">HGB41_13330</name>
</gene>
<feature type="domain" description="Ice-binding protein C-terminal" evidence="2">
    <location>
        <begin position="222"/>
        <end position="245"/>
    </location>
</feature>
<dbReference type="AlphaFoldDB" id="A0A7Y2JZX2"/>
<reference evidence="3 4" key="1">
    <citation type="submission" date="2020-04" db="EMBL/GenBank/DDBJ databases">
        <title>Massilia sp. nov., a cold adapted bacteria isolated from Arctic soil.</title>
        <authorList>
            <person name="Son J."/>
            <person name="Ka J.-O."/>
        </authorList>
    </citation>
    <scope>NUCLEOTIDE SEQUENCE [LARGE SCALE GENOMIC DNA]</scope>
    <source>
        <strain evidence="3 4">ML15P13</strain>
    </source>
</reference>
<dbReference type="NCBIfam" id="TIGR02595">
    <property type="entry name" value="PEP_CTERM"/>
    <property type="match status" value="1"/>
</dbReference>
<keyword evidence="1" id="KW-0732">Signal</keyword>
<protein>
    <submittedName>
        <fullName evidence="3">PEP-CTERM sorting domain-containing protein</fullName>
    </submittedName>
</protein>
<comment type="caution">
    <text evidence="3">The sequence shown here is derived from an EMBL/GenBank/DDBJ whole genome shotgun (WGS) entry which is preliminary data.</text>
</comment>
<dbReference type="RefSeq" id="WP_171085155.1">
    <property type="nucleotide sequence ID" value="NZ_JABAIV010000004.1"/>
</dbReference>
<name>A0A7Y2JZX2_9BURK</name>
<dbReference type="EMBL" id="JABAIV010000004">
    <property type="protein sequence ID" value="NNG23976.1"/>
    <property type="molecule type" value="Genomic_DNA"/>
</dbReference>
<dbReference type="InterPro" id="IPR013424">
    <property type="entry name" value="Ice-binding_C"/>
</dbReference>
<dbReference type="Pfam" id="PF07589">
    <property type="entry name" value="PEP-CTERM"/>
    <property type="match status" value="1"/>
</dbReference>
<feature type="signal peptide" evidence="1">
    <location>
        <begin position="1"/>
        <end position="24"/>
    </location>
</feature>
<sequence length="247" mass="25163">MKNSLLTTLLAAAAITAIAPAAQAGVIVAGNATTYITSALNSLGVSYTVGGQQMPATVAATDTLILSFDGGGAPYVNYTAALNAGADIIVIGGSCDGAGFTGFIGQYIKNDATCNGWHIANGWTTASTNNATKFLPANYVAQMNTIGYHMTHLQATENTVVLGRNSEGNNIAAFRTYDNGGSFHYMGMDIGRYGSPADTAAFVAPYMRGALLAASNGLNSAAIPEPGSLSLVGLALAGLLAARRKRA</sequence>
<keyword evidence="4" id="KW-1185">Reference proteome</keyword>
<evidence type="ECO:0000313" key="3">
    <source>
        <dbReference type="EMBL" id="NNG23976.1"/>
    </source>
</evidence>
<feature type="chain" id="PRO_5030737458" evidence="1">
    <location>
        <begin position="25"/>
        <end position="247"/>
    </location>
</feature>
<evidence type="ECO:0000259" key="2">
    <source>
        <dbReference type="Pfam" id="PF07589"/>
    </source>
</evidence>